<protein>
    <submittedName>
        <fullName evidence="3">Uncharacterized protein</fullName>
    </submittedName>
</protein>
<dbReference type="InterPro" id="IPR011990">
    <property type="entry name" value="TPR-like_helical_dom_sf"/>
</dbReference>
<keyword evidence="2" id="KW-0732">Signal</keyword>
<dbReference type="PROSITE" id="PS50005">
    <property type="entry name" value="TPR"/>
    <property type="match status" value="1"/>
</dbReference>
<feature type="chain" id="PRO_5002668372" evidence="2">
    <location>
        <begin position="21"/>
        <end position="161"/>
    </location>
</feature>
<dbReference type="InterPro" id="IPR019734">
    <property type="entry name" value="TPR_rpt"/>
</dbReference>
<organism evidence="3">
    <name type="scientific">uncultured marine bacterium EB80_69G07</name>
    <dbReference type="NCBI Taxonomy" id="415442"/>
    <lineage>
        <taxon>Bacteria</taxon>
        <taxon>environmental samples</taxon>
    </lineage>
</organism>
<keyword evidence="1" id="KW-0802">TPR repeat</keyword>
<dbReference type="Gene3D" id="1.25.40.10">
    <property type="entry name" value="Tetratricopeptide repeat domain"/>
    <property type="match status" value="1"/>
</dbReference>
<proteinExistence type="predicted"/>
<evidence type="ECO:0000313" key="3">
    <source>
        <dbReference type="EMBL" id="ABL97453.1"/>
    </source>
</evidence>
<dbReference type="SUPFAM" id="SSF48452">
    <property type="entry name" value="TPR-like"/>
    <property type="match status" value="1"/>
</dbReference>
<feature type="repeat" description="TPR" evidence="1">
    <location>
        <begin position="79"/>
        <end position="112"/>
    </location>
</feature>
<reference evidence="3" key="1">
    <citation type="journal article" date="2007" name="Environ. Microbiol.">
        <title>Proteorhodopsin photosystem gene clusters exhibit co-evolutionary trends and shared ancestry among diverse marine microbial phyla.</title>
        <authorList>
            <person name="McCarren J."/>
            <person name="Delong E.F."/>
        </authorList>
    </citation>
    <scope>NUCLEOTIDE SEQUENCE</scope>
</reference>
<name>A4GK08_9BACT</name>
<sequence length="161" mass="17923">MKKIILTLSFAIFITTNVFAAGSSSSGSSSTKTNYDKAVVHIKSAKKYEKKGKLEKAQKSYAKAQKLLIKSNEKKPGKADTLNYLGFTTRKLGDFENGEKYYLQGLAIDPKHIGINEYLGELYVATNRHNLAVERLDVLKGCNCEEYDQLKAVIAGEKSKY</sequence>
<dbReference type="Pfam" id="PF13181">
    <property type="entry name" value="TPR_8"/>
    <property type="match status" value="1"/>
</dbReference>
<evidence type="ECO:0000256" key="2">
    <source>
        <dbReference type="SAM" id="SignalP"/>
    </source>
</evidence>
<dbReference type="SMART" id="SM00028">
    <property type="entry name" value="TPR"/>
    <property type="match status" value="2"/>
</dbReference>
<dbReference type="AlphaFoldDB" id="A4GK08"/>
<accession>A4GK08</accession>
<dbReference type="EMBL" id="EF107105">
    <property type="protein sequence ID" value="ABL97453.1"/>
    <property type="molecule type" value="Genomic_DNA"/>
</dbReference>
<evidence type="ECO:0000256" key="1">
    <source>
        <dbReference type="PROSITE-ProRule" id="PRU00339"/>
    </source>
</evidence>
<feature type="signal peptide" evidence="2">
    <location>
        <begin position="1"/>
        <end position="20"/>
    </location>
</feature>
<gene>
    <name evidence="3" type="ORF">MBMO_EB80-69G07.0036</name>
</gene>